<feature type="signal peptide" evidence="2">
    <location>
        <begin position="1"/>
        <end position="23"/>
    </location>
</feature>
<reference evidence="3" key="2">
    <citation type="journal article" date="2003" name="DNA Res.">
        <title>Complete genome structure of Gloeobacter violaceus PCC 7421, a cyanobacterium that lacks thylakoids (supplement).</title>
        <authorList>
            <person name="Nakamura Y."/>
            <person name="Kaneko T."/>
            <person name="Sato S."/>
            <person name="Mimuro M."/>
            <person name="Miyashita H."/>
            <person name="Tsuchiya T."/>
            <person name="Sasamoto S."/>
            <person name="Watanabe A."/>
            <person name="Kawashima K."/>
            <person name="Kishida Y."/>
            <person name="Kiyokawa C."/>
            <person name="Kohara M."/>
            <person name="Matsumoto M."/>
            <person name="Matsuno A."/>
            <person name="Nakazaki N."/>
            <person name="Shimpo S."/>
            <person name="Takeuchi C."/>
            <person name="Yamada M."/>
            <person name="Tabata S."/>
        </authorList>
    </citation>
    <scope>NUCLEOTIDE SEQUENCE</scope>
    <source>
        <strain evidence="3">PCC 7421</strain>
    </source>
</reference>
<accession>Q7M7B4</accession>
<dbReference type="RefSeq" id="WP_011140916.1">
    <property type="nucleotide sequence ID" value="NC_005125.1"/>
</dbReference>
<sequence length="112" mass="11694">MHRRFAPVLAAFALVAFCVPALAVDKGLRSQYPGLSVQQIKDIQAGKTVAPTLSAEGGRLGGVVFSPGAEQCIDNPRFNPDNDESGPRASEPYTDSTPYAGTATALASANCR</sequence>
<dbReference type="PATRIC" id="fig|251221.4.peg.1529"/>
<dbReference type="AlphaFoldDB" id="Q7M7B4"/>
<evidence type="ECO:0000313" key="5">
    <source>
        <dbReference type="Proteomes" id="UP000000557"/>
    </source>
</evidence>
<dbReference type="EnsemblBacteria" id="BAC88855">
    <property type="protein sequence ID" value="BAC88855"/>
    <property type="gene ID" value="BAC88855"/>
</dbReference>
<dbReference type="KEGG" id="gvi:gll1495"/>
<gene>
    <name evidence="3" type="ordered locus">gll0914</name>
    <name evidence="4" type="ordered locus">gll1495</name>
</gene>
<reference evidence="3 5" key="1">
    <citation type="journal article" date="2003" name="DNA Res.">
        <title>Complete genome structure of Gloeobacter violaceus PCC 7421, a cyanobacterium that lacks thylakoids.</title>
        <authorList>
            <person name="Nakamura Y."/>
            <person name="Kaneko T."/>
            <person name="Sato S."/>
            <person name="Mimuro M."/>
            <person name="Miyashita H."/>
            <person name="Tsuchiya T."/>
            <person name="Sasamoto S."/>
            <person name="Watanabe A."/>
            <person name="Kawashima K."/>
            <person name="Kishida Y."/>
            <person name="Kiyokawa C."/>
            <person name="Kohara M."/>
            <person name="Matsumoto M."/>
            <person name="Matsuno A."/>
            <person name="Nakazaki N."/>
            <person name="Shimpo S."/>
            <person name="Takeuchi C."/>
            <person name="Yamada M."/>
            <person name="Tabata S."/>
        </authorList>
    </citation>
    <scope>NUCLEOTIDE SEQUENCE [LARGE SCALE GENOMIC DNA]</scope>
    <source>
        <strain evidence="5">ATCC 29082 / PCC 7421</strain>
        <strain evidence="3">PCC 7421</strain>
    </source>
</reference>
<evidence type="ECO:0000313" key="3">
    <source>
        <dbReference type="EMBL" id="BAC88855.1"/>
    </source>
</evidence>
<dbReference type="InParanoid" id="Q7M7B4"/>
<feature type="chain" id="PRO_5010143564" evidence="2">
    <location>
        <begin position="24"/>
        <end position="112"/>
    </location>
</feature>
<dbReference type="KEGG" id="gvi:gll0914"/>
<evidence type="ECO:0000313" key="4">
    <source>
        <dbReference type="EMBL" id="BAC89436.1"/>
    </source>
</evidence>
<dbReference type="STRING" id="251221.gene:10758392"/>
<dbReference type="HOGENOM" id="CLU_2355731_0_0_3"/>
<keyword evidence="5" id="KW-1185">Reference proteome</keyword>
<dbReference type="EMBL" id="BA000045">
    <property type="protein sequence ID" value="BAC89436.1"/>
    <property type="molecule type" value="Genomic_DNA"/>
</dbReference>
<protein>
    <submittedName>
        <fullName evidence="3">Gll0914 protein</fullName>
    </submittedName>
    <submittedName>
        <fullName evidence="4">Gll1495 protein</fullName>
    </submittedName>
</protein>
<evidence type="ECO:0000256" key="2">
    <source>
        <dbReference type="SAM" id="SignalP"/>
    </source>
</evidence>
<evidence type="ECO:0000256" key="1">
    <source>
        <dbReference type="SAM" id="MobiDB-lite"/>
    </source>
</evidence>
<dbReference type="Proteomes" id="UP000000557">
    <property type="component" value="Chromosome"/>
</dbReference>
<feature type="region of interest" description="Disordered" evidence="1">
    <location>
        <begin position="71"/>
        <end position="101"/>
    </location>
</feature>
<keyword evidence="2" id="KW-0732">Signal</keyword>
<dbReference type="EnsemblBacteria" id="BAC89436">
    <property type="protein sequence ID" value="BAC89436"/>
    <property type="gene ID" value="BAC89436"/>
</dbReference>
<dbReference type="EMBL" id="BA000045">
    <property type="protein sequence ID" value="BAC88855.1"/>
    <property type="molecule type" value="Genomic_DNA"/>
</dbReference>
<name>Q7M7B4_GLOVI</name>
<proteinExistence type="predicted"/>
<organism evidence="3 5">
    <name type="scientific">Gloeobacter violaceus (strain ATCC 29082 / PCC 7421)</name>
    <dbReference type="NCBI Taxonomy" id="251221"/>
    <lineage>
        <taxon>Bacteria</taxon>
        <taxon>Bacillati</taxon>
        <taxon>Cyanobacteriota</taxon>
        <taxon>Cyanophyceae</taxon>
        <taxon>Gloeobacterales</taxon>
        <taxon>Gloeobacteraceae</taxon>
        <taxon>Gloeobacter</taxon>
    </lineage>
</organism>